<dbReference type="FunFam" id="3.30.300.30:FF:000008">
    <property type="entry name" value="2,3-dihydroxybenzoate-AMP ligase"/>
    <property type="match status" value="1"/>
</dbReference>
<evidence type="ECO:0000256" key="3">
    <source>
        <dbReference type="SAM" id="Phobius"/>
    </source>
</evidence>
<evidence type="ECO:0000259" key="4">
    <source>
        <dbReference type="Pfam" id="PF00501"/>
    </source>
</evidence>
<proteinExistence type="inferred from homology"/>
<evidence type="ECO:0000313" key="6">
    <source>
        <dbReference type="EMBL" id="KKK36909.1"/>
    </source>
</evidence>
<gene>
    <name evidence="6" type="ORF">WQ57_16885</name>
</gene>
<keyword evidence="3" id="KW-1133">Transmembrane helix</keyword>
<accession>A0A0M2SQS1</accession>
<dbReference type="RefSeq" id="WP_046524932.1">
    <property type="nucleotide sequence ID" value="NZ_LAYY01000020.1"/>
</dbReference>
<dbReference type="AlphaFoldDB" id="A0A0M2SQS1"/>
<dbReference type="GO" id="GO:0031956">
    <property type="term" value="F:medium-chain fatty acid-CoA ligase activity"/>
    <property type="evidence" value="ECO:0007669"/>
    <property type="project" value="TreeGrafter"/>
</dbReference>
<dbReference type="SUPFAM" id="SSF56801">
    <property type="entry name" value="Acetyl-CoA synthetase-like"/>
    <property type="match status" value="1"/>
</dbReference>
<dbReference type="InterPro" id="IPR000873">
    <property type="entry name" value="AMP-dep_synth/lig_dom"/>
</dbReference>
<feature type="domain" description="AMP-dependent synthetase/ligase" evidence="4">
    <location>
        <begin position="27"/>
        <end position="392"/>
    </location>
</feature>
<keyword evidence="7" id="KW-1185">Reference proteome</keyword>
<dbReference type="Gene3D" id="3.40.50.12780">
    <property type="entry name" value="N-terminal domain of ligase-like"/>
    <property type="match status" value="1"/>
</dbReference>
<dbReference type="OrthoDB" id="9765680at2"/>
<feature type="transmembrane region" description="Helical" evidence="3">
    <location>
        <begin position="75"/>
        <end position="100"/>
    </location>
</feature>
<dbReference type="PROSITE" id="PS00455">
    <property type="entry name" value="AMP_BINDING"/>
    <property type="match status" value="1"/>
</dbReference>
<keyword evidence="2" id="KW-0436">Ligase</keyword>
<dbReference type="EMBL" id="LAYY01000020">
    <property type="protein sequence ID" value="KKK36909.1"/>
    <property type="molecule type" value="Genomic_DNA"/>
</dbReference>
<comment type="similarity">
    <text evidence="1">Belongs to the ATP-dependent AMP-binding enzyme family.</text>
</comment>
<protein>
    <submittedName>
        <fullName evidence="6">AMP-dependent synthetase</fullName>
    </submittedName>
</protein>
<organism evidence="6 7">
    <name type="scientific">Mesobacillus campisalis</name>
    <dbReference type="NCBI Taxonomy" id="1408103"/>
    <lineage>
        <taxon>Bacteria</taxon>
        <taxon>Bacillati</taxon>
        <taxon>Bacillota</taxon>
        <taxon>Bacilli</taxon>
        <taxon>Bacillales</taxon>
        <taxon>Bacillaceae</taxon>
        <taxon>Mesobacillus</taxon>
    </lineage>
</organism>
<sequence>MKIIKETHFNREVKVFQNRTKHLFAMLEESAAKFGNKEALVMNGVRLTYQEMKAKVEKIAGNLQKSMCVKKGDRVALLLGNSIEFCLLVFACAKLGAIVVPLNTRLKEKELTYMLKQSGSRLLFVDDEFLHKVEAMRDEESIPTVQYFFLIGDQTPKRKDYLPYEIVEQASSVQHVPMSEEEPLFIMYTSGTTGLPKGAVGSHLGAIHSSMNYEMVLHTNQEAKTLIAVPLFHVTGLIGQLFHMVRVGGTSVIMKRYQTEEFIELTVEEQVSFLFNVPTIYIMMMAHPNFSLYNYANVRVIAYGGAPMSSETICKLKQCFPNASLHNAYGATETSSPATIMPKSYHESKMDSVGLPVPVGDMIVVNEEDELCLPGEVGELFIKGPMVVEGYWDNQEANRTSFLNGYWRSGDLARIDSDGFVYIVDRKKDLINRGGEKIFSIEVENVLYNHPKVLEAAVVGIPDALFGEVVKAVVVPKNGETLDQDEVREFVAARLANYKVPKLIEFASELPRNPGGKILKNVLRNPQTIGNES</sequence>
<dbReference type="Pfam" id="PF00501">
    <property type="entry name" value="AMP-binding"/>
    <property type="match status" value="1"/>
</dbReference>
<dbReference type="InterPro" id="IPR042099">
    <property type="entry name" value="ANL_N_sf"/>
</dbReference>
<dbReference type="Proteomes" id="UP000034166">
    <property type="component" value="Unassembled WGS sequence"/>
</dbReference>
<comment type="caution">
    <text evidence="6">The sequence shown here is derived from an EMBL/GenBank/DDBJ whole genome shotgun (WGS) entry which is preliminary data.</text>
</comment>
<dbReference type="PATRIC" id="fig|1408103.3.peg.3760"/>
<evidence type="ECO:0000256" key="1">
    <source>
        <dbReference type="ARBA" id="ARBA00006432"/>
    </source>
</evidence>
<dbReference type="Pfam" id="PF13193">
    <property type="entry name" value="AMP-binding_C"/>
    <property type="match status" value="1"/>
</dbReference>
<keyword evidence="3" id="KW-0472">Membrane</keyword>
<dbReference type="PANTHER" id="PTHR43201">
    <property type="entry name" value="ACYL-COA SYNTHETASE"/>
    <property type="match status" value="1"/>
</dbReference>
<reference evidence="6 7" key="1">
    <citation type="submission" date="2015-04" db="EMBL/GenBank/DDBJ databases">
        <title>Taxonomic description and genome sequence of Bacillus campisalis sp. nov., a novel member of the genus Bacillus isolated from solar saltern.</title>
        <authorList>
            <person name="Mathan Kumar R."/>
            <person name="Kaur G."/>
            <person name="Kumar A."/>
            <person name="Singh N.K."/>
            <person name="Kaur N."/>
            <person name="Kumar N."/>
            <person name="Mayilraj S."/>
        </authorList>
    </citation>
    <scope>NUCLEOTIDE SEQUENCE [LARGE SCALE GENOMIC DNA]</scope>
    <source>
        <strain evidence="6 7">SA2-6</strain>
    </source>
</reference>
<dbReference type="PANTHER" id="PTHR43201:SF5">
    <property type="entry name" value="MEDIUM-CHAIN ACYL-COA LIGASE ACSF2, MITOCHONDRIAL"/>
    <property type="match status" value="1"/>
</dbReference>
<name>A0A0M2SQS1_9BACI</name>
<dbReference type="GO" id="GO:0006631">
    <property type="term" value="P:fatty acid metabolic process"/>
    <property type="evidence" value="ECO:0007669"/>
    <property type="project" value="TreeGrafter"/>
</dbReference>
<evidence type="ECO:0000313" key="7">
    <source>
        <dbReference type="Proteomes" id="UP000034166"/>
    </source>
</evidence>
<keyword evidence="3" id="KW-0812">Transmembrane</keyword>
<evidence type="ECO:0000259" key="5">
    <source>
        <dbReference type="Pfam" id="PF13193"/>
    </source>
</evidence>
<dbReference type="InterPro" id="IPR020845">
    <property type="entry name" value="AMP-binding_CS"/>
</dbReference>
<dbReference type="Gene3D" id="3.30.300.30">
    <property type="match status" value="1"/>
</dbReference>
<evidence type="ECO:0000256" key="2">
    <source>
        <dbReference type="ARBA" id="ARBA00022598"/>
    </source>
</evidence>
<feature type="domain" description="AMP-binding enzyme C-terminal" evidence="5">
    <location>
        <begin position="442"/>
        <end position="517"/>
    </location>
</feature>
<dbReference type="NCBIfam" id="NF004837">
    <property type="entry name" value="PRK06187.1"/>
    <property type="match status" value="1"/>
</dbReference>
<dbReference type="InterPro" id="IPR045851">
    <property type="entry name" value="AMP-bd_C_sf"/>
</dbReference>
<dbReference type="InterPro" id="IPR025110">
    <property type="entry name" value="AMP-bd_C"/>
</dbReference>